<keyword evidence="7" id="KW-1185">Reference proteome</keyword>
<dbReference type="GO" id="GO:0016301">
    <property type="term" value="F:kinase activity"/>
    <property type="evidence" value="ECO:0007669"/>
    <property type="project" value="UniProtKB-KW"/>
</dbReference>
<dbReference type="Pfam" id="PF01121">
    <property type="entry name" value="CoaE"/>
    <property type="match status" value="1"/>
</dbReference>
<name>A0ABS5B2A3_9STRE</name>
<dbReference type="EMBL" id="PRDG01000002">
    <property type="protein sequence ID" value="MBP2622895.1"/>
    <property type="molecule type" value="Genomic_DNA"/>
</dbReference>
<gene>
    <name evidence="4" type="primary">coaE</name>
    <name evidence="6" type="ORF">C4K46_02970</name>
</gene>
<dbReference type="PROSITE" id="PS51219">
    <property type="entry name" value="DPCK"/>
    <property type="match status" value="1"/>
</dbReference>
<dbReference type="Gene3D" id="3.40.50.300">
    <property type="entry name" value="P-loop containing nucleotide triphosphate hydrolases"/>
    <property type="match status" value="1"/>
</dbReference>
<comment type="caution">
    <text evidence="6">The sequence shown here is derived from an EMBL/GenBank/DDBJ whole genome shotgun (WGS) entry which is preliminary data.</text>
</comment>
<dbReference type="RefSeq" id="WP_209627250.1">
    <property type="nucleotide sequence ID" value="NZ_PRDG01000002.1"/>
</dbReference>
<keyword evidence="4" id="KW-0808">Transferase</keyword>
<evidence type="ECO:0000256" key="1">
    <source>
        <dbReference type="ARBA" id="ARBA00022741"/>
    </source>
</evidence>
<comment type="catalytic activity">
    <reaction evidence="4">
        <text>3'-dephospho-CoA + ATP = ADP + CoA + H(+)</text>
        <dbReference type="Rhea" id="RHEA:18245"/>
        <dbReference type="ChEBI" id="CHEBI:15378"/>
        <dbReference type="ChEBI" id="CHEBI:30616"/>
        <dbReference type="ChEBI" id="CHEBI:57287"/>
        <dbReference type="ChEBI" id="CHEBI:57328"/>
        <dbReference type="ChEBI" id="CHEBI:456216"/>
        <dbReference type="EC" id="2.7.1.24"/>
    </reaction>
</comment>
<dbReference type="HAMAP" id="MF_00376">
    <property type="entry name" value="Dephospho_CoA_kinase"/>
    <property type="match status" value="1"/>
</dbReference>
<keyword evidence="4" id="KW-0963">Cytoplasm</keyword>
<evidence type="ECO:0000313" key="6">
    <source>
        <dbReference type="EMBL" id="MBP2622895.1"/>
    </source>
</evidence>
<proteinExistence type="inferred from homology"/>
<dbReference type="SUPFAM" id="SSF52540">
    <property type="entry name" value="P-loop containing nucleoside triphosphate hydrolases"/>
    <property type="match status" value="1"/>
</dbReference>
<dbReference type="InterPro" id="IPR027417">
    <property type="entry name" value="P-loop_NTPase"/>
</dbReference>
<evidence type="ECO:0000256" key="3">
    <source>
        <dbReference type="ARBA" id="ARBA00022840"/>
    </source>
</evidence>
<evidence type="ECO:0000313" key="7">
    <source>
        <dbReference type="Proteomes" id="UP001519296"/>
    </source>
</evidence>
<evidence type="ECO:0000256" key="2">
    <source>
        <dbReference type="ARBA" id="ARBA00022777"/>
    </source>
</evidence>
<dbReference type="NCBIfam" id="TIGR00152">
    <property type="entry name" value="dephospho-CoA kinase"/>
    <property type="match status" value="1"/>
</dbReference>
<comment type="similarity">
    <text evidence="4">Belongs to the CoaE family.</text>
</comment>
<dbReference type="PANTHER" id="PTHR10695">
    <property type="entry name" value="DEPHOSPHO-COA KINASE-RELATED"/>
    <property type="match status" value="1"/>
</dbReference>
<evidence type="ECO:0000256" key="4">
    <source>
        <dbReference type="HAMAP-Rule" id="MF_00376"/>
    </source>
</evidence>
<dbReference type="InterPro" id="IPR001977">
    <property type="entry name" value="Depp_CoAkinase"/>
</dbReference>
<keyword evidence="2 4" id="KW-0418">Kinase</keyword>
<keyword evidence="3 4" id="KW-0067">ATP-binding</keyword>
<organism evidence="6 7">
    <name type="scientific">Streptococcus oricebi</name>
    <dbReference type="NCBI Taxonomy" id="1547447"/>
    <lineage>
        <taxon>Bacteria</taxon>
        <taxon>Bacillati</taxon>
        <taxon>Bacillota</taxon>
        <taxon>Bacilli</taxon>
        <taxon>Lactobacillales</taxon>
        <taxon>Streptococcaceae</taxon>
        <taxon>Streptococcus</taxon>
    </lineage>
</organism>
<accession>A0ABS5B2A3</accession>
<feature type="binding site" evidence="4">
    <location>
        <begin position="12"/>
        <end position="17"/>
    </location>
    <ligand>
        <name>ATP</name>
        <dbReference type="ChEBI" id="CHEBI:30616"/>
    </ligand>
</feature>
<comment type="subcellular location">
    <subcellularLocation>
        <location evidence="4">Cytoplasm</location>
    </subcellularLocation>
</comment>
<dbReference type="CDD" id="cd02022">
    <property type="entry name" value="DPCK"/>
    <property type="match status" value="1"/>
</dbReference>
<comment type="function">
    <text evidence="4">Catalyzes the phosphorylation of the 3'-hydroxyl group of dephosphocoenzyme A to form coenzyme A.</text>
</comment>
<dbReference type="EC" id="2.7.1.24" evidence="4 5"/>
<keyword evidence="1 4" id="KW-0547">Nucleotide-binding</keyword>
<protein>
    <recommendedName>
        <fullName evidence="4 5">Dephospho-CoA kinase</fullName>
        <ecNumber evidence="4 5">2.7.1.24</ecNumber>
    </recommendedName>
    <alternativeName>
        <fullName evidence="4">Dephosphocoenzyme A kinase</fullName>
    </alternativeName>
</protein>
<sequence length="197" mass="22516">MGKIIGLTGGIASGKSSVSQFLREEGYQVIDADQVVHDLQAPQGALYQVLLAEFGPEILQEDGQLNRQKLGQMLFDNPDLMKKSSQLQNGIIREELARLRDRLKEKETLFFMDIPLLFELDYESWFDQIWLVDVEDKVQLERLKARDGLSDSQARQRLKAQLPLAQKRQRAHVLLDNNGSLRACLNQVEGLLAKERR</sequence>
<dbReference type="Proteomes" id="UP001519296">
    <property type="component" value="Unassembled WGS sequence"/>
</dbReference>
<evidence type="ECO:0000256" key="5">
    <source>
        <dbReference type="NCBIfam" id="TIGR00152"/>
    </source>
</evidence>
<dbReference type="PANTHER" id="PTHR10695:SF46">
    <property type="entry name" value="BIFUNCTIONAL COENZYME A SYNTHASE-RELATED"/>
    <property type="match status" value="1"/>
</dbReference>
<reference evidence="6 7" key="1">
    <citation type="submission" date="2018-02" db="EMBL/GenBank/DDBJ databases">
        <title>Draft genome sequence of Streptococcus oricebi CCUG 70868T type strain.</title>
        <authorList>
            <person name="Mendez V."/>
            <person name="Salva-Serra F."/>
            <person name="Jaen-Luchoro D."/>
            <person name="Gonzales-Siles L."/>
            <person name="Karlsson R."/>
            <person name="Engstrom-Jakobsson H."/>
            <person name="Busquets A."/>
            <person name="Gomila M."/>
            <person name="Pineiro-Iglesias B."/>
            <person name="Bennasar-Figueras A."/>
            <person name="Seeger M."/>
            <person name="Moore E."/>
        </authorList>
    </citation>
    <scope>NUCLEOTIDE SEQUENCE [LARGE SCALE GENOMIC DNA]</scope>
    <source>
        <strain evidence="6 7">CCUG 70868</strain>
    </source>
</reference>
<comment type="pathway">
    <text evidence="4">Cofactor biosynthesis; coenzyme A biosynthesis; CoA from (R)-pantothenate: step 5/5.</text>
</comment>
<keyword evidence="4" id="KW-0173">Coenzyme A biosynthesis</keyword>